<reference evidence="6" key="1">
    <citation type="submission" date="2016-10" db="EMBL/GenBank/DDBJ databases">
        <authorList>
            <person name="Varghese N."/>
            <person name="Submissions S."/>
        </authorList>
    </citation>
    <scope>NUCLEOTIDE SEQUENCE [LARGE SCALE GENOMIC DNA]</scope>
    <source>
        <strain evidence="6">CGMCC 1.8704</strain>
    </source>
</reference>
<organism evidence="5 6">
    <name type="scientific">Flavobacterium sinopsychrotolerans</name>
    <dbReference type="NCBI Taxonomy" id="604089"/>
    <lineage>
        <taxon>Bacteria</taxon>
        <taxon>Pseudomonadati</taxon>
        <taxon>Bacteroidota</taxon>
        <taxon>Flavobacteriia</taxon>
        <taxon>Flavobacteriales</taxon>
        <taxon>Flavobacteriaceae</taxon>
        <taxon>Flavobacterium</taxon>
    </lineage>
</organism>
<dbReference type="OrthoDB" id="119432at2"/>
<feature type="binding site" evidence="3">
    <location>
        <position position="148"/>
    </location>
    <ligand>
        <name>a divalent metal cation</name>
        <dbReference type="ChEBI" id="CHEBI:60240"/>
    </ligand>
</feature>
<gene>
    <name evidence="5" type="ORF">SAMN04487942_2768</name>
</gene>
<dbReference type="InterPro" id="IPR007837">
    <property type="entry name" value="DinB"/>
</dbReference>
<dbReference type="Pfam" id="PF05163">
    <property type="entry name" value="DinB"/>
    <property type="match status" value="1"/>
</dbReference>
<dbReference type="Gene3D" id="1.20.120.450">
    <property type="entry name" value="dinb family like domain"/>
    <property type="match status" value="1"/>
</dbReference>
<feature type="binding site" evidence="3">
    <location>
        <position position="66"/>
    </location>
    <ligand>
        <name>a divalent metal cation</name>
        <dbReference type="ChEBI" id="CHEBI:60240"/>
    </ligand>
</feature>
<dbReference type="InterPro" id="IPR034660">
    <property type="entry name" value="DinB/YfiT-like"/>
</dbReference>
<dbReference type="AlphaFoldDB" id="A0A1H8PUY4"/>
<dbReference type="GO" id="GO:0046872">
    <property type="term" value="F:metal ion binding"/>
    <property type="evidence" value="ECO:0007669"/>
    <property type="project" value="UniProtKB-KW"/>
</dbReference>
<evidence type="ECO:0000313" key="6">
    <source>
        <dbReference type="Proteomes" id="UP000198657"/>
    </source>
</evidence>
<feature type="chain" id="PRO_5011663200" evidence="4">
    <location>
        <begin position="19"/>
        <end position="169"/>
    </location>
</feature>
<keyword evidence="2 3" id="KW-0479">Metal-binding</keyword>
<feature type="signal peptide" evidence="4">
    <location>
        <begin position="1"/>
        <end position="18"/>
    </location>
</feature>
<protein>
    <submittedName>
        <fullName evidence="5">Uncharacterized damage-inducible protein DinB (Forms a four-helix bundle)</fullName>
    </submittedName>
</protein>
<dbReference type="EMBL" id="FODN01000007">
    <property type="protein sequence ID" value="SEO45494.1"/>
    <property type="molecule type" value="Genomic_DNA"/>
</dbReference>
<keyword evidence="4" id="KW-0732">Signal</keyword>
<dbReference type="RefSeq" id="WP_091172261.1">
    <property type="nucleotide sequence ID" value="NZ_CBCSFM010000004.1"/>
</dbReference>
<evidence type="ECO:0000256" key="3">
    <source>
        <dbReference type="PIRSR" id="PIRSR607837-1"/>
    </source>
</evidence>
<dbReference type="Proteomes" id="UP000198657">
    <property type="component" value="Unassembled WGS sequence"/>
</dbReference>
<name>A0A1H8PUY4_9FLAO</name>
<evidence type="ECO:0000313" key="5">
    <source>
        <dbReference type="EMBL" id="SEO45494.1"/>
    </source>
</evidence>
<evidence type="ECO:0000256" key="1">
    <source>
        <dbReference type="ARBA" id="ARBA00008635"/>
    </source>
</evidence>
<proteinExistence type="inferred from homology"/>
<sequence length="169" mass="19616">MKKCLIIAVLLLSNSIFAQVEVVSTFIEKWDNSKDYLVAVAEAMPEDKYDYKPAEREMSFREQLFHIQENMNWLSTTHFSEEKYVKKEAVKGFSKAQIIQEIKASFDKAKAFVQTTNDAELSQKVVFFAGPKSKLQILNLMQDHVTHHRAQILVYLNLNQIQPPKYVGW</sequence>
<accession>A0A1H8PUY4</accession>
<feature type="binding site" evidence="3">
    <location>
        <position position="144"/>
    </location>
    <ligand>
        <name>a divalent metal cation</name>
        <dbReference type="ChEBI" id="CHEBI:60240"/>
    </ligand>
</feature>
<evidence type="ECO:0000256" key="2">
    <source>
        <dbReference type="ARBA" id="ARBA00022723"/>
    </source>
</evidence>
<comment type="similarity">
    <text evidence="1">Belongs to the DinB family.</text>
</comment>
<dbReference type="SUPFAM" id="SSF109854">
    <property type="entry name" value="DinB/YfiT-like putative metalloenzymes"/>
    <property type="match status" value="1"/>
</dbReference>
<keyword evidence="6" id="KW-1185">Reference proteome</keyword>
<evidence type="ECO:0000256" key="4">
    <source>
        <dbReference type="SAM" id="SignalP"/>
    </source>
</evidence>
<dbReference type="STRING" id="604089.SAMN04487942_2768"/>